<reference evidence="11 12" key="1">
    <citation type="submission" date="2019-09" db="EMBL/GenBank/DDBJ databases">
        <title>Genome sequencing of Lactobacillus acetotolerans.</title>
        <authorList>
            <person name="Kim K."/>
        </authorList>
    </citation>
    <scope>NUCLEOTIDE SEQUENCE [LARGE SCALE GENOMIC DNA]</scope>
    <source>
        <strain evidence="11 12">LA749</strain>
    </source>
</reference>
<feature type="transmembrane region" description="Helical" evidence="10">
    <location>
        <begin position="73"/>
        <end position="94"/>
    </location>
</feature>
<name>A0A5P5ZKX0_9LACO</name>
<organism evidence="11 12">
    <name type="scientific">Lactobacillus acetotolerans</name>
    <dbReference type="NCBI Taxonomy" id="1600"/>
    <lineage>
        <taxon>Bacteria</taxon>
        <taxon>Bacillati</taxon>
        <taxon>Bacillota</taxon>
        <taxon>Bacilli</taxon>
        <taxon>Lactobacillales</taxon>
        <taxon>Lactobacillaceae</taxon>
        <taxon>Lactobacillus</taxon>
    </lineage>
</organism>
<dbReference type="Pfam" id="PF00375">
    <property type="entry name" value="SDF"/>
    <property type="match status" value="1"/>
</dbReference>
<dbReference type="RefSeq" id="WP_056969648.1">
    <property type="nucleotide sequence ID" value="NZ_CP044496.1"/>
</dbReference>
<evidence type="ECO:0000256" key="7">
    <source>
        <dbReference type="ARBA" id="ARBA00022989"/>
    </source>
</evidence>
<feature type="transmembrane region" description="Helical" evidence="10">
    <location>
        <begin position="226"/>
        <end position="246"/>
    </location>
</feature>
<evidence type="ECO:0000256" key="4">
    <source>
        <dbReference type="ARBA" id="ARBA00022448"/>
    </source>
</evidence>
<dbReference type="PANTHER" id="PTHR42865">
    <property type="entry name" value="PROTON/GLUTAMATE-ASPARTATE SYMPORTER"/>
    <property type="match status" value="1"/>
</dbReference>
<evidence type="ECO:0000256" key="6">
    <source>
        <dbReference type="ARBA" id="ARBA00022970"/>
    </source>
</evidence>
<keyword evidence="7 10" id="KW-1133">Transmembrane helix</keyword>
<dbReference type="GO" id="GO:0005886">
    <property type="term" value="C:plasma membrane"/>
    <property type="evidence" value="ECO:0007669"/>
    <property type="project" value="TreeGrafter"/>
</dbReference>
<comment type="subcellular location">
    <subcellularLocation>
        <location evidence="1">Membrane</location>
        <topology evidence="1">Multi-pass membrane protein</topology>
    </subcellularLocation>
</comment>
<dbReference type="PANTHER" id="PTHR42865:SF5">
    <property type="entry name" value="L-CYSTINE TRANSPORTER TCYP"/>
    <property type="match status" value="1"/>
</dbReference>
<sequence length="457" mass="48574">MNDNISTVIVVALAAIILIAIAYLQKKKVSFNKLVVIGLITGIVFGIGVQLIFGAKSKVATNATDWISIVGNGYISLLQMLVIPLILISLISAFTKLKTSEKFGKITGNILFFLLSTTAVAALIGFISVAVFHLQGAAFARGTASKDNLAFLQQHQNTLNKLSVPQKIVSLLPQNIFADLAGTRATSTIAVVIFSMLVGFAFMWLKDNKPDAAKVFASGTNALDQILGRIVKIIINLTPYGIFSLMTQTVAVNSIKTIEGLAIFIVAVYFALILVLIGHTIILLVNRINPITYYKKVWPTLLFAFTSRNSAGALPMNVETQTKKLGVDQAIADFSASLGLSIGQNGCAGIYPAMIATITAPIVGINIFSFKFILTLILVVTISSFGVAGSGGGATFASLIVLGTLNLPIGVMAIVLAIDPIVDMGRTAINVNDSILAGLITSKRMNLLDKKTLVKKQ</sequence>
<dbReference type="EMBL" id="CP044496">
    <property type="protein sequence ID" value="QFG51291.1"/>
    <property type="molecule type" value="Genomic_DNA"/>
</dbReference>
<dbReference type="InterPro" id="IPR036458">
    <property type="entry name" value="Na:dicarbo_symporter_sf"/>
</dbReference>
<keyword evidence="6" id="KW-0029">Amino-acid transport</keyword>
<protein>
    <recommendedName>
        <fullName evidence="3">L-cystine uptake protein TcyP</fullName>
    </recommendedName>
    <alternativeName>
        <fullName evidence="9">Transporter of cystine TcyP</fullName>
    </alternativeName>
</protein>
<evidence type="ECO:0000256" key="2">
    <source>
        <dbReference type="ARBA" id="ARBA00006148"/>
    </source>
</evidence>
<feature type="transmembrane region" description="Helical" evidence="10">
    <location>
        <begin position="106"/>
        <end position="132"/>
    </location>
</feature>
<dbReference type="Proteomes" id="UP000325393">
    <property type="component" value="Chromosome"/>
</dbReference>
<keyword evidence="5 10" id="KW-0812">Transmembrane</keyword>
<evidence type="ECO:0000256" key="1">
    <source>
        <dbReference type="ARBA" id="ARBA00004141"/>
    </source>
</evidence>
<keyword evidence="8 10" id="KW-0472">Membrane</keyword>
<keyword evidence="4" id="KW-0813">Transport</keyword>
<evidence type="ECO:0000256" key="3">
    <source>
        <dbReference type="ARBA" id="ARBA00022031"/>
    </source>
</evidence>
<evidence type="ECO:0000256" key="8">
    <source>
        <dbReference type="ARBA" id="ARBA00023136"/>
    </source>
</evidence>
<feature type="transmembrane region" description="Helical" evidence="10">
    <location>
        <begin position="372"/>
        <end position="390"/>
    </location>
</feature>
<dbReference type="SUPFAM" id="SSF118215">
    <property type="entry name" value="Proton glutamate symport protein"/>
    <property type="match status" value="1"/>
</dbReference>
<feature type="transmembrane region" description="Helical" evidence="10">
    <location>
        <begin position="31"/>
        <end position="53"/>
    </location>
</feature>
<accession>A0A5P5ZKX0</accession>
<evidence type="ECO:0000256" key="9">
    <source>
        <dbReference type="ARBA" id="ARBA00031293"/>
    </source>
</evidence>
<dbReference type="GO" id="GO:0015184">
    <property type="term" value="F:L-cystine transmembrane transporter activity"/>
    <property type="evidence" value="ECO:0007669"/>
    <property type="project" value="TreeGrafter"/>
</dbReference>
<gene>
    <name evidence="11" type="ORF">LA749_04495</name>
</gene>
<comment type="similarity">
    <text evidence="2">Belongs to the dicarboxylate/amino acid:cation symporter (DAACS) (TC 2.A.23) family.</text>
</comment>
<dbReference type="Gene3D" id="1.10.3860.10">
    <property type="entry name" value="Sodium:dicarboxylate symporter"/>
    <property type="match status" value="1"/>
</dbReference>
<evidence type="ECO:0000313" key="12">
    <source>
        <dbReference type="Proteomes" id="UP000325393"/>
    </source>
</evidence>
<feature type="transmembrane region" description="Helical" evidence="10">
    <location>
        <begin position="261"/>
        <end position="285"/>
    </location>
</feature>
<evidence type="ECO:0000256" key="5">
    <source>
        <dbReference type="ARBA" id="ARBA00022692"/>
    </source>
</evidence>
<dbReference type="AlphaFoldDB" id="A0A5P5ZKX0"/>
<proteinExistence type="inferred from homology"/>
<dbReference type="GO" id="GO:0015293">
    <property type="term" value="F:symporter activity"/>
    <property type="evidence" value="ECO:0007669"/>
    <property type="project" value="InterPro"/>
</dbReference>
<evidence type="ECO:0000256" key="10">
    <source>
        <dbReference type="SAM" id="Phobius"/>
    </source>
</evidence>
<dbReference type="GeneID" id="78212241"/>
<feature type="transmembrane region" description="Helical" evidence="10">
    <location>
        <begin position="396"/>
        <end position="418"/>
    </location>
</feature>
<dbReference type="InterPro" id="IPR001991">
    <property type="entry name" value="Na-dicarboxylate_symporter"/>
</dbReference>
<evidence type="ECO:0000313" key="11">
    <source>
        <dbReference type="EMBL" id="QFG51291.1"/>
    </source>
</evidence>
<feature type="transmembrane region" description="Helical" evidence="10">
    <location>
        <begin position="185"/>
        <end position="205"/>
    </location>
</feature>
<feature type="transmembrane region" description="Helical" evidence="10">
    <location>
        <begin position="6"/>
        <end position="24"/>
    </location>
</feature>
<dbReference type="PRINTS" id="PR00173">
    <property type="entry name" value="EDTRNSPORT"/>
</dbReference>